<dbReference type="Pfam" id="PF04255">
    <property type="entry name" value="DUF433"/>
    <property type="match status" value="1"/>
</dbReference>
<dbReference type="AlphaFoldDB" id="A0A1J1LU81"/>
<dbReference type="OrthoDB" id="466370at2"/>
<dbReference type="InterPro" id="IPR036388">
    <property type="entry name" value="WH-like_DNA-bd_sf"/>
</dbReference>
<dbReference type="InterPro" id="IPR009057">
    <property type="entry name" value="Homeodomain-like_sf"/>
</dbReference>
<proteinExistence type="predicted"/>
<dbReference type="Proteomes" id="UP000184315">
    <property type="component" value="Unassembled WGS sequence"/>
</dbReference>
<sequence>MQLEEYFEFLDPDDIRIKGHRIGIDNVLNYYLKGCSPENILEHFPSLNLEKIYATLTFYYHNKTEIDAYLQRINDWKERHYQEALAHPTPQRQRIQKIIEKRLMDK</sequence>
<dbReference type="InterPro" id="IPR007367">
    <property type="entry name" value="DUF433"/>
</dbReference>
<evidence type="ECO:0000313" key="2">
    <source>
        <dbReference type="Proteomes" id="UP000184315"/>
    </source>
</evidence>
<gene>
    <name evidence="1" type="ORF">PL921480069</name>
</gene>
<dbReference type="EMBL" id="CZDF01000188">
    <property type="protein sequence ID" value="CUR35959.1"/>
    <property type="molecule type" value="Genomic_DNA"/>
</dbReference>
<keyword evidence="2" id="KW-1185">Reference proteome</keyword>
<dbReference type="STRING" id="671072.PL921480069"/>
<dbReference type="RefSeq" id="WP_072717090.1">
    <property type="nucleotide sequence ID" value="NZ_LN889764.1"/>
</dbReference>
<evidence type="ECO:0000313" key="1">
    <source>
        <dbReference type="EMBL" id="CUR35959.1"/>
    </source>
</evidence>
<organism evidence="1 2">
    <name type="scientific">Planktothrix tepida PCC 9214</name>
    <dbReference type="NCBI Taxonomy" id="671072"/>
    <lineage>
        <taxon>Bacteria</taxon>
        <taxon>Bacillati</taxon>
        <taxon>Cyanobacteriota</taxon>
        <taxon>Cyanophyceae</taxon>
        <taxon>Oscillatoriophycideae</taxon>
        <taxon>Oscillatoriales</taxon>
        <taxon>Microcoleaceae</taxon>
        <taxon>Planktothrix</taxon>
    </lineage>
</organism>
<dbReference type="SUPFAM" id="SSF46689">
    <property type="entry name" value="Homeodomain-like"/>
    <property type="match status" value="1"/>
</dbReference>
<name>A0A1J1LU81_9CYAN</name>
<reference evidence="2" key="1">
    <citation type="submission" date="2015-10" db="EMBL/GenBank/DDBJ databases">
        <authorList>
            <person name="Regsiter A."/>
            <person name="william w."/>
        </authorList>
    </citation>
    <scope>NUCLEOTIDE SEQUENCE [LARGE SCALE GENOMIC DNA]</scope>
</reference>
<evidence type="ECO:0008006" key="3">
    <source>
        <dbReference type="Google" id="ProtNLM"/>
    </source>
</evidence>
<dbReference type="Gene3D" id="1.10.10.10">
    <property type="entry name" value="Winged helix-like DNA-binding domain superfamily/Winged helix DNA-binding domain"/>
    <property type="match status" value="1"/>
</dbReference>
<accession>A0A1J1LU81</accession>
<protein>
    <recommendedName>
        <fullName evidence="3">DUF433 domain-containing protein</fullName>
    </recommendedName>
</protein>